<evidence type="ECO:0000313" key="4">
    <source>
        <dbReference type="EMBL" id="RIH63837.1"/>
    </source>
</evidence>
<dbReference type="InterPro" id="IPR011330">
    <property type="entry name" value="Glyco_hydro/deAcase_b/a-brl"/>
</dbReference>
<dbReference type="CDD" id="cd10918">
    <property type="entry name" value="CE4_NodB_like_5s_6s"/>
    <property type="match status" value="1"/>
</dbReference>
<evidence type="ECO:0000313" key="5">
    <source>
        <dbReference type="Proteomes" id="UP000266441"/>
    </source>
</evidence>
<feature type="domain" description="NodB homology" evidence="3">
    <location>
        <begin position="90"/>
        <end position="331"/>
    </location>
</feature>
<keyword evidence="5" id="KW-1185">Reference proteome</keyword>
<comment type="subcellular location">
    <subcellularLocation>
        <location evidence="1">Secreted</location>
    </subcellularLocation>
</comment>
<dbReference type="GO" id="GO:0005975">
    <property type="term" value="P:carbohydrate metabolic process"/>
    <property type="evidence" value="ECO:0007669"/>
    <property type="project" value="InterPro"/>
</dbReference>
<dbReference type="PANTHER" id="PTHR34216">
    <property type="match status" value="1"/>
</dbReference>
<reference evidence="4 5" key="1">
    <citation type="journal article" date="2015" name="Int. J. Syst. Evol. Microbiol.">
        <title>Mariniphaga sediminis sp. nov., isolated from coastal sediment.</title>
        <authorList>
            <person name="Wang F.Q."/>
            <person name="Shen Q.Y."/>
            <person name="Chen G.J."/>
            <person name="Du Z.J."/>
        </authorList>
    </citation>
    <scope>NUCLEOTIDE SEQUENCE [LARGE SCALE GENOMIC DNA]</scope>
    <source>
        <strain evidence="4 5">SY21</strain>
    </source>
</reference>
<name>A0A399CWS4_9BACT</name>
<dbReference type="SUPFAM" id="SSF88713">
    <property type="entry name" value="Glycoside hydrolase/deacetylase"/>
    <property type="match status" value="1"/>
</dbReference>
<accession>A0A399CWS4</accession>
<dbReference type="EMBL" id="QWET01000016">
    <property type="protein sequence ID" value="RIH63837.1"/>
    <property type="molecule type" value="Genomic_DNA"/>
</dbReference>
<keyword evidence="2" id="KW-0732">Signal</keyword>
<dbReference type="GO" id="GO:0005576">
    <property type="term" value="C:extracellular region"/>
    <property type="evidence" value="ECO:0007669"/>
    <property type="project" value="UniProtKB-SubCell"/>
</dbReference>
<dbReference type="Pfam" id="PF01522">
    <property type="entry name" value="Polysacc_deac_1"/>
    <property type="match status" value="2"/>
</dbReference>
<proteinExistence type="predicted"/>
<dbReference type="OrthoDB" id="1446101at2"/>
<dbReference type="Gene3D" id="3.20.20.370">
    <property type="entry name" value="Glycoside hydrolase/deacetylase"/>
    <property type="match status" value="1"/>
</dbReference>
<dbReference type="GO" id="GO:0016810">
    <property type="term" value="F:hydrolase activity, acting on carbon-nitrogen (but not peptide) bonds"/>
    <property type="evidence" value="ECO:0007669"/>
    <property type="project" value="InterPro"/>
</dbReference>
<gene>
    <name evidence="4" type="ORF">D1164_18055</name>
</gene>
<organism evidence="4 5">
    <name type="scientific">Mariniphaga sediminis</name>
    <dbReference type="NCBI Taxonomy" id="1628158"/>
    <lineage>
        <taxon>Bacteria</taxon>
        <taxon>Pseudomonadati</taxon>
        <taxon>Bacteroidota</taxon>
        <taxon>Bacteroidia</taxon>
        <taxon>Marinilabiliales</taxon>
        <taxon>Prolixibacteraceae</taxon>
        <taxon>Mariniphaga</taxon>
    </lineage>
</organism>
<evidence type="ECO:0000256" key="1">
    <source>
        <dbReference type="ARBA" id="ARBA00004613"/>
    </source>
</evidence>
<dbReference type="InterPro" id="IPR002509">
    <property type="entry name" value="NODB_dom"/>
</dbReference>
<evidence type="ECO:0000259" key="3">
    <source>
        <dbReference type="PROSITE" id="PS51677"/>
    </source>
</evidence>
<comment type="caution">
    <text evidence="4">The sequence shown here is derived from an EMBL/GenBank/DDBJ whole genome shotgun (WGS) entry which is preliminary data.</text>
</comment>
<dbReference type="PROSITE" id="PS51677">
    <property type="entry name" value="NODB"/>
    <property type="match status" value="1"/>
</dbReference>
<sequence length="331" mass="38253">MAQKKFRMKTFSRFLSKQGSRFFSPEWLFKQETPYFLPFYHVVSDEILPHILNYPYRNTSQFEKELDYYLRYFEPVSLEGLVAGEYSGKKVFHLCFDDGLRECAEVVAPILLRKGIPATFFVNTAFVNNKGLFHKYKASLILNRLLKAPNPDVEAFLKIHNLTNKNILSAGIWQADVLDEAATMLGIDFTTFLAQQQPYLNSEQIKKLAADGFSIGAHSHNHPEFWKIPEEKQIKEVKESMSQVEKLVNQPVRAFAFPFTDWGVPGNVLETIKNEHICDVTFGTAGVKHDIFDFHLQRYPVEQEGNFIQNLKGEFLYSELRKWVGKATVKH</sequence>
<dbReference type="PANTHER" id="PTHR34216:SF3">
    <property type="entry name" value="POLY-BETA-1,6-N-ACETYL-D-GLUCOSAMINE N-DEACETYLASE"/>
    <property type="match status" value="1"/>
</dbReference>
<dbReference type="AlphaFoldDB" id="A0A399CWS4"/>
<evidence type="ECO:0000256" key="2">
    <source>
        <dbReference type="ARBA" id="ARBA00022729"/>
    </source>
</evidence>
<protein>
    <submittedName>
        <fullName evidence="4">Polysaccharide deacetylase</fullName>
    </submittedName>
</protein>
<dbReference type="Proteomes" id="UP000266441">
    <property type="component" value="Unassembled WGS sequence"/>
</dbReference>
<dbReference type="InterPro" id="IPR051398">
    <property type="entry name" value="Polysacch_Deacetylase"/>
</dbReference>